<dbReference type="GO" id="GO:0005634">
    <property type="term" value="C:nucleus"/>
    <property type="evidence" value="ECO:0007669"/>
    <property type="project" value="TreeGrafter"/>
</dbReference>
<dbReference type="GO" id="GO:0003700">
    <property type="term" value="F:DNA-binding transcription factor activity"/>
    <property type="evidence" value="ECO:0007669"/>
    <property type="project" value="InterPro"/>
</dbReference>
<organism evidence="1 2">
    <name type="scientific">Vicia faba</name>
    <name type="common">Broad bean</name>
    <name type="synonym">Faba vulgaris</name>
    <dbReference type="NCBI Taxonomy" id="3906"/>
    <lineage>
        <taxon>Eukaryota</taxon>
        <taxon>Viridiplantae</taxon>
        <taxon>Streptophyta</taxon>
        <taxon>Embryophyta</taxon>
        <taxon>Tracheophyta</taxon>
        <taxon>Spermatophyta</taxon>
        <taxon>Magnoliopsida</taxon>
        <taxon>eudicotyledons</taxon>
        <taxon>Gunneridae</taxon>
        <taxon>Pentapetalae</taxon>
        <taxon>rosids</taxon>
        <taxon>fabids</taxon>
        <taxon>Fabales</taxon>
        <taxon>Fabaceae</taxon>
        <taxon>Papilionoideae</taxon>
        <taxon>50 kb inversion clade</taxon>
        <taxon>NPAAA clade</taxon>
        <taxon>Hologalegina</taxon>
        <taxon>IRL clade</taxon>
        <taxon>Fabeae</taxon>
        <taxon>Vicia</taxon>
    </lineage>
</organism>
<accession>A0AAV1AXX9</accession>
<sequence length="193" mass="21905">MADHSDRSNHFYSSSPCFFRFNHISPSSNPSSYHHHYPFLHRHSNNHTFFQYHQIPTSLPPVPPLREELPLLSLIPEKQQQHEEDIQFLPCTAIDFEDVTVALHMGLPNPSAAEMASLLSSSNNSSEITVTDKEHGDDSSSGFMMLHNNTLNKGQYWIPTPSQILNGPTQFSCTVCSKTFNRYNNMQRSGESL</sequence>
<dbReference type="InterPro" id="IPR043584">
    <property type="entry name" value="WIP1/2/3/4/5/6"/>
</dbReference>
<dbReference type="EMBL" id="OX451740">
    <property type="protein sequence ID" value="CAI8614028.1"/>
    <property type="molecule type" value="Genomic_DNA"/>
</dbReference>
<dbReference type="PANTHER" id="PTHR45878:SF1">
    <property type="entry name" value="ZINC FINGER PROTEIN WIP2"/>
    <property type="match status" value="1"/>
</dbReference>
<keyword evidence="2" id="KW-1185">Reference proteome</keyword>
<evidence type="ECO:0000313" key="1">
    <source>
        <dbReference type="EMBL" id="CAI8614028.1"/>
    </source>
</evidence>
<evidence type="ECO:0000313" key="2">
    <source>
        <dbReference type="Proteomes" id="UP001157006"/>
    </source>
</evidence>
<dbReference type="AlphaFoldDB" id="A0AAV1AXX9"/>
<dbReference type="Proteomes" id="UP001157006">
    <property type="component" value="Chromosome 5"/>
</dbReference>
<proteinExistence type="predicted"/>
<gene>
    <name evidence="1" type="ORF">VFH_V110040</name>
</gene>
<dbReference type="SUPFAM" id="SSF57667">
    <property type="entry name" value="beta-beta-alpha zinc fingers"/>
    <property type="match status" value="1"/>
</dbReference>
<name>A0AAV1AXX9_VICFA</name>
<reference evidence="1 2" key="1">
    <citation type="submission" date="2023-01" db="EMBL/GenBank/DDBJ databases">
        <authorList>
            <person name="Kreplak J."/>
        </authorList>
    </citation>
    <scope>NUCLEOTIDE SEQUENCE [LARGE SCALE GENOMIC DNA]</scope>
</reference>
<dbReference type="PANTHER" id="PTHR45878">
    <property type="entry name" value="ZINC FINGER PROTEIN WIP2"/>
    <property type="match status" value="1"/>
</dbReference>
<protein>
    <submittedName>
        <fullName evidence="1">Uncharacterized protein</fullName>
    </submittedName>
</protein>
<dbReference type="InterPro" id="IPR036236">
    <property type="entry name" value="Znf_C2H2_sf"/>
</dbReference>